<evidence type="ECO:0000313" key="2">
    <source>
        <dbReference type="Proteomes" id="UP001556367"/>
    </source>
</evidence>
<reference evidence="2" key="1">
    <citation type="submission" date="2024-06" db="EMBL/GenBank/DDBJ databases">
        <title>Multi-omics analyses provide insights into the biosynthesis of the anticancer antibiotic pleurotin in Hohenbuehelia grisea.</title>
        <authorList>
            <person name="Weaver J.A."/>
            <person name="Alberti F."/>
        </authorList>
    </citation>
    <scope>NUCLEOTIDE SEQUENCE [LARGE SCALE GENOMIC DNA]</scope>
    <source>
        <strain evidence="2">T-177</strain>
    </source>
</reference>
<dbReference type="Proteomes" id="UP001556367">
    <property type="component" value="Unassembled WGS sequence"/>
</dbReference>
<name>A0ABR3J847_9AGAR</name>
<dbReference type="EMBL" id="JASNQZ010000011">
    <property type="protein sequence ID" value="KAL0951653.1"/>
    <property type="molecule type" value="Genomic_DNA"/>
</dbReference>
<protein>
    <submittedName>
        <fullName evidence="1">Uncharacterized protein</fullName>
    </submittedName>
</protein>
<comment type="caution">
    <text evidence="1">The sequence shown here is derived from an EMBL/GenBank/DDBJ whole genome shotgun (WGS) entry which is preliminary data.</text>
</comment>
<accession>A0ABR3J847</accession>
<gene>
    <name evidence="1" type="ORF">HGRIS_008333</name>
</gene>
<evidence type="ECO:0000313" key="1">
    <source>
        <dbReference type="EMBL" id="KAL0951653.1"/>
    </source>
</evidence>
<sequence>MVSSGNVVTAKKQGLLYGAVGCNQVARSGGKLDILEQALYISDPPEMILVAQGSFRARTLRLNQVSAKFSVVVFCSSL</sequence>
<keyword evidence="2" id="KW-1185">Reference proteome</keyword>
<proteinExistence type="predicted"/>
<organism evidence="1 2">
    <name type="scientific">Hohenbuehelia grisea</name>
    <dbReference type="NCBI Taxonomy" id="104357"/>
    <lineage>
        <taxon>Eukaryota</taxon>
        <taxon>Fungi</taxon>
        <taxon>Dikarya</taxon>
        <taxon>Basidiomycota</taxon>
        <taxon>Agaricomycotina</taxon>
        <taxon>Agaricomycetes</taxon>
        <taxon>Agaricomycetidae</taxon>
        <taxon>Agaricales</taxon>
        <taxon>Pleurotineae</taxon>
        <taxon>Pleurotaceae</taxon>
        <taxon>Hohenbuehelia</taxon>
    </lineage>
</organism>